<dbReference type="AlphaFoldDB" id="A0A383V0V2"/>
<dbReference type="PANTHER" id="PTHR32343">
    <property type="entry name" value="SERINE/ARGININE-RICH SPLICING FACTOR"/>
    <property type="match status" value="1"/>
</dbReference>
<dbReference type="PROSITE" id="PS50102">
    <property type="entry name" value="RRM"/>
    <property type="match status" value="3"/>
</dbReference>
<dbReference type="CDD" id="cd00590">
    <property type="entry name" value="RRM_SF"/>
    <property type="match status" value="1"/>
</dbReference>
<dbReference type="InterPro" id="IPR000504">
    <property type="entry name" value="RRM_dom"/>
</dbReference>
<dbReference type="GO" id="GO:0008380">
    <property type="term" value="P:RNA splicing"/>
    <property type="evidence" value="ECO:0007669"/>
    <property type="project" value="UniProtKB-KW"/>
</dbReference>
<keyword evidence="2" id="KW-0507">mRNA processing</keyword>
<dbReference type="InterPro" id="IPR012677">
    <property type="entry name" value="Nucleotide-bd_a/b_plait_sf"/>
</dbReference>
<feature type="domain" description="RRM" evidence="11">
    <location>
        <begin position="737"/>
        <end position="813"/>
    </location>
</feature>
<dbReference type="GO" id="GO:0006397">
    <property type="term" value="P:mRNA processing"/>
    <property type="evidence" value="ECO:0007669"/>
    <property type="project" value="UniProtKB-KW"/>
</dbReference>
<dbReference type="FunFam" id="3.30.70.330:FF:000365">
    <property type="entry name" value="U4/U6 snRNA-associated-splicing factor PRP24"/>
    <property type="match status" value="1"/>
</dbReference>
<feature type="region of interest" description="Disordered" evidence="10">
    <location>
        <begin position="516"/>
        <end position="542"/>
    </location>
</feature>
<evidence type="ECO:0000313" key="13">
    <source>
        <dbReference type="Proteomes" id="UP000275772"/>
    </source>
</evidence>
<evidence type="ECO:0000256" key="1">
    <source>
        <dbReference type="ARBA" id="ARBA00004123"/>
    </source>
</evidence>
<evidence type="ECO:0000256" key="10">
    <source>
        <dbReference type="SAM" id="MobiDB-lite"/>
    </source>
</evidence>
<evidence type="ECO:0000313" key="12">
    <source>
        <dbReference type="EMBL" id="SZF06243.1"/>
    </source>
</evidence>
<dbReference type="SUPFAM" id="SSF54928">
    <property type="entry name" value="RNA-binding domain, RBD"/>
    <property type="match status" value="2"/>
</dbReference>
<dbReference type="SMART" id="SM00360">
    <property type="entry name" value="RRM"/>
    <property type="match status" value="4"/>
</dbReference>
<evidence type="ECO:0000256" key="5">
    <source>
        <dbReference type="ARBA" id="ARBA00023187"/>
    </source>
</evidence>
<feature type="domain" description="RRM" evidence="11">
    <location>
        <begin position="646"/>
        <end position="723"/>
    </location>
</feature>
<evidence type="ECO:0000256" key="4">
    <source>
        <dbReference type="ARBA" id="ARBA00022884"/>
    </source>
</evidence>
<comment type="subcellular location">
    <subcellularLocation>
        <location evidence="1">Nucleus</location>
    </subcellularLocation>
</comment>
<dbReference type="Gene3D" id="1.25.40.10">
    <property type="entry name" value="Tetratricopeptide repeat domain"/>
    <property type="match status" value="2"/>
</dbReference>
<feature type="compositionally biased region" description="Basic residues" evidence="10">
    <location>
        <begin position="977"/>
        <end position="987"/>
    </location>
</feature>
<dbReference type="SUPFAM" id="SSF48452">
    <property type="entry name" value="TPR-like"/>
    <property type="match status" value="1"/>
</dbReference>
<dbReference type="EMBL" id="UNSH01000090">
    <property type="protein sequence ID" value="SZF06243.1"/>
    <property type="molecule type" value="Genomic_DNA"/>
</dbReference>
<dbReference type="GO" id="GO:0003723">
    <property type="term" value="F:RNA binding"/>
    <property type="evidence" value="ECO:0007669"/>
    <property type="project" value="UniProtKB-UniRule"/>
</dbReference>
<protein>
    <recommendedName>
        <fullName evidence="8">U4/U6 snRNA-associated-splicing factor PRP24</fullName>
    </recommendedName>
</protein>
<dbReference type="GO" id="GO:0005688">
    <property type="term" value="C:U6 snRNP"/>
    <property type="evidence" value="ECO:0007669"/>
    <property type="project" value="UniProtKB-ARBA"/>
</dbReference>
<keyword evidence="6" id="KW-0539">Nucleus</keyword>
<dbReference type="InterPro" id="IPR003107">
    <property type="entry name" value="HAT"/>
</dbReference>
<dbReference type="Pfam" id="PF00076">
    <property type="entry name" value="RRM_1"/>
    <property type="match status" value="3"/>
</dbReference>
<dbReference type="Proteomes" id="UP000275772">
    <property type="component" value="Unassembled WGS sequence"/>
</dbReference>
<sequence length="1038" mass="118317">MSDPVGEDGWLALVDEASRTAGDLERRIEVVELYKRAIAAEPSSNKLWLAYCEWVWSLYKDCQNSDAGWPVEEQLLGQEIFSWEMALEVWLQGAQATQYRLNDSHVLWNRWISIELEKLSEDPNPQDITRVKQLFFDRLQTPHAAWDDTSQNFSNFLTKYCESTWESSMVEVTKLSANAKEQYKLREAFELKLQKAVGSSNNEDVKSQILDYLNWEQGQVLKQSKKGMLSISLLLCVALFERALTSTPLSLDPSVWEDYVVFLLSTKVEVSEISLPPVLSIIQRGTNHCPWSGALWARYILCAEAECLPFSTMEQIKHAATNARDLDRDGMNDVVEFYIAWCGYLKRRTMVEGATDEDLDVAEMGLPTAVEDVLQWGRRRCGKGWNGDPFFRIETILIQHLTQKRAYEEARRHWRSLVPVHADNYEFWQQYYMWEMNIRNPSMPPTYATAVLVQAINRKSLDWPEKIIEIYVRHCNNCEEVATVIHSLNTVRRISKGIAKRREREAVAYQAQSVKETEMTEKVPNTERITEDSKRKREDGEYSDSVSKKAKLVSEETWKEQYLKRDRENTTIIVSNLPVSVTQTKLRQYFNDYAHINNITLKADPDGLSTTALIELRSRVDVSSAIIKHNKYFGDRQISVTPGTGLTLYVTNYPPAADDAYFYELFKDCGEILSIRWPSIKYKTSRRFVYITFRSHEGAAAATKLDGLSLDGFYKLTAAYSNPSNKKDREGATAEGREVHVKNLDLSLTEKDIKEVFSKYGTVQRVNVLKKLTGESKGVAFISYSQQEEANASLELDKTKLKSCILSVEISKEKNFKPTATTVGNKLPTLSMSDEIAKSGNLTSSMLESGDSYEQIRHNSLRSEISNRTIALLNIPDTINDSRIRLLASSYGEIIKIILRPDHQGAIIEYTDAVSAGKASLGLENYEIIPGHKIHMGSLKDLFSDKRETRVDSMQAGNRKNLLGSFMKPTAPIKRPMASRKNRFYQKKKVDSSSKPNLSTPVDTDVTDEIHINNNTSKKLKEKLTNSDFKALYSNDGR</sequence>
<name>A0A383V0V2_BLUHO</name>
<organism evidence="12 13">
    <name type="scientific">Blumeria hordei</name>
    <name type="common">Barley powdery mildew</name>
    <name type="synonym">Blumeria graminis f. sp. hordei</name>
    <dbReference type="NCBI Taxonomy" id="2867405"/>
    <lineage>
        <taxon>Eukaryota</taxon>
        <taxon>Fungi</taxon>
        <taxon>Dikarya</taxon>
        <taxon>Ascomycota</taxon>
        <taxon>Pezizomycotina</taxon>
        <taxon>Leotiomycetes</taxon>
        <taxon>Erysiphales</taxon>
        <taxon>Erysiphaceae</taxon>
        <taxon>Blumeria</taxon>
    </lineage>
</organism>
<dbReference type="InterPro" id="IPR011990">
    <property type="entry name" value="TPR-like_helical_dom_sf"/>
</dbReference>
<feature type="compositionally biased region" description="Polar residues" evidence="10">
    <location>
        <begin position="993"/>
        <end position="1002"/>
    </location>
</feature>
<dbReference type="Pfam" id="PF16842">
    <property type="entry name" value="RRM_occluded"/>
    <property type="match status" value="1"/>
</dbReference>
<dbReference type="Gene3D" id="3.30.70.330">
    <property type="match status" value="4"/>
</dbReference>
<dbReference type="InterPro" id="IPR035979">
    <property type="entry name" value="RBD_domain_sf"/>
</dbReference>
<keyword evidence="3" id="KW-0677">Repeat</keyword>
<dbReference type="VEuPathDB" id="FungiDB:BLGHR1_17046"/>
<dbReference type="InterPro" id="IPR031766">
    <property type="entry name" value="RRM_occluded"/>
</dbReference>
<evidence type="ECO:0000256" key="2">
    <source>
        <dbReference type="ARBA" id="ARBA00022664"/>
    </source>
</evidence>
<feature type="compositionally biased region" description="Basic and acidic residues" evidence="10">
    <location>
        <begin position="516"/>
        <end position="540"/>
    </location>
</feature>
<proteinExistence type="predicted"/>
<dbReference type="FunFam" id="3.30.70.330:FF:000588">
    <property type="entry name" value="Pre-mRNA splicing factor (Prp24), putative"/>
    <property type="match status" value="1"/>
</dbReference>
<evidence type="ECO:0000256" key="3">
    <source>
        <dbReference type="ARBA" id="ARBA00022737"/>
    </source>
</evidence>
<feature type="region of interest" description="Disordered" evidence="10">
    <location>
        <begin position="977"/>
        <end position="1005"/>
    </location>
</feature>
<gene>
    <name evidence="12" type="ORF">BLGHR1_17046</name>
</gene>
<reference evidence="12 13" key="1">
    <citation type="submission" date="2017-11" db="EMBL/GenBank/DDBJ databases">
        <authorList>
            <person name="Kracher B."/>
        </authorList>
    </citation>
    <scope>NUCLEOTIDE SEQUENCE [LARGE SCALE GENOMIC DNA]</scope>
    <source>
        <strain evidence="12 13">RACE1</strain>
    </source>
</reference>
<keyword evidence="4 9" id="KW-0694">RNA-binding</keyword>
<evidence type="ECO:0000256" key="8">
    <source>
        <dbReference type="ARBA" id="ARBA00093627"/>
    </source>
</evidence>
<keyword evidence="5" id="KW-0508">mRNA splicing</keyword>
<evidence type="ECO:0000256" key="6">
    <source>
        <dbReference type="ARBA" id="ARBA00023242"/>
    </source>
</evidence>
<evidence type="ECO:0000259" key="11">
    <source>
        <dbReference type="PROSITE" id="PS50102"/>
    </source>
</evidence>
<dbReference type="SMART" id="SM00386">
    <property type="entry name" value="HAT"/>
    <property type="match status" value="3"/>
</dbReference>
<dbReference type="CDD" id="cd12299">
    <property type="entry name" value="RRM4_Prp24"/>
    <property type="match status" value="1"/>
</dbReference>
<feature type="domain" description="RRM" evidence="11">
    <location>
        <begin position="570"/>
        <end position="645"/>
    </location>
</feature>
<accession>A0A383V0V2</accession>
<comment type="function">
    <text evidence="7">Functions as a recycling factor of the spliceosome, a machinery that forms on each precursor-messenger RNA (pre-mRNA) and catalyzes the removal of introns. Chaperones the re-annealing of U4 and U6 snRNAs (small nuclear RNAs) released from previous rounds of splicing, an initial step in reforming the U4/U6-U5 tri-snRNP (small nuclear ribonucleoprotein) that can reassemble into another spliceosome complex; this step involves binding U6 and facilitating the unwinding of the U6 internal stem loop, followed by base-pairing of U6 to U4.</text>
</comment>
<evidence type="ECO:0000256" key="9">
    <source>
        <dbReference type="PROSITE-ProRule" id="PRU00176"/>
    </source>
</evidence>
<evidence type="ECO:0000256" key="7">
    <source>
        <dbReference type="ARBA" id="ARBA00093374"/>
    </source>
</evidence>